<reference evidence="1" key="1">
    <citation type="submission" date="2016-05" db="EMBL/GenBank/DDBJ databases">
        <authorList>
            <person name="Lavstsen T."/>
            <person name="Jespersen J.S."/>
        </authorList>
    </citation>
    <scope>NUCLEOTIDE SEQUENCE</scope>
    <source>
        <tissue evidence="1">Brain</tissue>
    </source>
</reference>
<proteinExistence type="predicted"/>
<protein>
    <submittedName>
        <fullName evidence="1">Uncharacterized protein</fullName>
    </submittedName>
</protein>
<dbReference type="EMBL" id="HADY01020669">
    <property type="protein sequence ID" value="SBP59154.1"/>
    <property type="molecule type" value="Transcribed_RNA"/>
</dbReference>
<accession>A0A1A8AVU4</accession>
<sequence>MCSMLMICFHSQPKSTGKQIRCLPQRTFIEIQQKCDLCGYNRSWQNQPMLHKNMPAGNLLLSGARHLTGCVVSQTLRTLSLLGVQTISAGTYFRRERLCTIPSVLLAWEEQQSALMRQEYGDGTMLSGGCRSDSRGHCANYGSYTLIERLNKSSEVPNSSWC</sequence>
<reference evidence="1" key="2">
    <citation type="submission" date="2016-06" db="EMBL/GenBank/DDBJ databases">
        <title>The genome of a short-lived fish provides insights into sex chromosome evolution and the genetic control of aging.</title>
        <authorList>
            <person name="Reichwald K."/>
            <person name="Felder M."/>
            <person name="Petzold A."/>
            <person name="Koch P."/>
            <person name="Groth M."/>
            <person name="Platzer M."/>
        </authorList>
    </citation>
    <scope>NUCLEOTIDE SEQUENCE</scope>
    <source>
        <tissue evidence="1">Brain</tissue>
    </source>
</reference>
<evidence type="ECO:0000313" key="1">
    <source>
        <dbReference type="EMBL" id="SBP59154.1"/>
    </source>
</evidence>
<organism evidence="1">
    <name type="scientific">Nothobranchius furzeri</name>
    <name type="common">Turquoise killifish</name>
    <dbReference type="NCBI Taxonomy" id="105023"/>
    <lineage>
        <taxon>Eukaryota</taxon>
        <taxon>Metazoa</taxon>
        <taxon>Chordata</taxon>
        <taxon>Craniata</taxon>
        <taxon>Vertebrata</taxon>
        <taxon>Euteleostomi</taxon>
        <taxon>Actinopterygii</taxon>
        <taxon>Neopterygii</taxon>
        <taxon>Teleostei</taxon>
        <taxon>Neoteleostei</taxon>
        <taxon>Acanthomorphata</taxon>
        <taxon>Ovalentaria</taxon>
        <taxon>Atherinomorphae</taxon>
        <taxon>Cyprinodontiformes</taxon>
        <taxon>Nothobranchiidae</taxon>
        <taxon>Nothobranchius</taxon>
    </lineage>
</organism>
<gene>
    <name evidence="1" type="primary">CU457778.1</name>
</gene>
<feature type="non-terminal residue" evidence="1">
    <location>
        <position position="162"/>
    </location>
</feature>
<name>A0A1A8AVU4_NOTFU</name>
<dbReference type="PANTHER" id="PTHR31751">
    <property type="entry name" value="SI:CH211-108C17.2-RELATED-RELATED"/>
    <property type="match status" value="1"/>
</dbReference>
<dbReference type="PANTHER" id="PTHR31751:SF42">
    <property type="entry name" value="PROTEIN CBG10204"/>
    <property type="match status" value="1"/>
</dbReference>
<dbReference type="AlphaFoldDB" id="A0A1A8AVU4"/>